<dbReference type="GO" id="GO:0016787">
    <property type="term" value="F:hydrolase activity"/>
    <property type="evidence" value="ECO:0007669"/>
    <property type="project" value="UniProtKB-UniRule"/>
</dbReference>
<feature type="active site" description="Nucleophile" evidence="4">
    <location>
        <position position="41"/>
    </location>
</feature>
<evidence type="ECO:0000256" key="4">
    <source>
        <dbReference type="PROSITE-ProRule" id="PRU01161"/>
    </source>
</evidence>
<dbReference type="SUPFAM" id="SSF52151">
    <property type="entry name" value="FabD/lysophospholipase-like"/>
    <property type="match status" value="1"/>
</dbReference>
<comment type="caution">
    <text evidence="4">Lacks conserved residue(s) required for the propagation of feature annotation.</text>
</comment>
<comment type="caution">
    <text evidence="6">The sequence shown here is derived from an EMBL/GenBank/DDBJ whole genome shotgun (WGS) entry which is preliminary data.</text>
</comment>
<organism evidence="6 7">
    <name type="scientific">Chryseobacterium nematophagum</name>
    <dbReference type="NCBI Taxonomy" id="2305228"/>
    <lineage>
        <taxon>Bacteria</taxon>
        <taxon>Pseudomonadati</taxon>
        <taxon>Bacteroidota</taxon>
        <taxon>Flavobacteriia</taxon>
        <taxon>Flavobacteriales</taxon>
        <taxon>Weeksellaceae</taxon>
        <taxon>Chryseobacterium group</taxon>
        <taxon>Chryseobacterium</taxon>
    </lineage>
</organism>
<evidence type="ECO:0000256" key="3">
    <source>
        <dbReference type="ARBA" id="ARBA00023098"/>
    </source>
</evidence>
<protein>
    <submittedName>
        <fullName evidence="6">Patatin</fullName>
    </submittedName>
</protein>
<gene>
    <name evidence="6" type="ORF">D1632_08515</name>
</gene>
<reference evidence="6 7" key="1">
    <citation type="submission" date="2018-08" db="EMBL/GenBank/DDBJ databases">
        <title>Chryseobacterium nematophagum: a novel matrix digesting pathogen of nematodes.</title>
        <authorList>
            <person name="Page A."/>
            <person name="Roberts M."/>
            <person name="Felix M.-A."/>
            <person name="Weir W."/>
        </authorList>
    </citation>
    <scope>NUCLEOTIDE SEQUENCE [LARGE SCALE GENOMIC DNA]</scope>
    <source>
        <strain evidence="6 7">JUb275</strain>
    </source>
</reference>
<dbReference type="PANTHER" id="PTHR14226">
    <property type="entry name" value="NEUROPATHY TARGET ESTERASE/SWISS CHEESE D.MELANOGASTER"/>
    <property type="match status" value="1"/>
</dbReference>
<evidence type="ECO:0000256" key="2">
    <source>
        <dbReference type="ARBA" id="ARBA00022963"/>
    </source>
</evidence>
<evidence type="ECO:0000256" key="1">
    <source>
        <dbReference type="ARBA" id="ARBA00022801"/>
    </source>
</evidence>
<sequence>MNMEKVGLVLSGGGTKGIAHAGVLKFLKEKNIDIDIISCCSAGSIVGCLYAVGKTPEEIVEFFNSVYFFNWKHFTFNQPGFVSSVIFRNYLNPIFHDMKLGDLRKEVKIVATELVGGTQKIFDDNFKVVDAIIASCSIPGITTPYIIDDEMYCDGGVLNNFPADIIREECDKLIGVFVSPPHDINIHDLKSIKAIVARSYDLLSYRIEKVKFDYCDWFISSQELSTFGTFERKKDRLNQIFNIGYNAAADSFAESKFSKDYVIKTSAN</sequence>
<feature type="short sequence motif" description="GXGXXG" evidence="4">
    <location>
        <begin position="12"/>
        <end position="17"/>
    </location>
</feature>
<evidence type="ECO:0000313" key="6">
    <source>
        <dbReference type="EMBL" id="RMZ59660.1"/>
    </source>
</evidence>
<dbReference type="Gene3D" id="3.40.1090.10">
    <property type="entry name" value="Cytosolic phospholipase A2 catalytic domain"/>
    <property type="match status" value="2"/>
</dbReference>
<keyword evidence="1 4" id="KW-0378">Hydrolase</keyword>
<proteinExistence type="predicted"/>
<evidence type="ECO:0000259" key="5">
    <source>
        <dbReference type="PROSITE" id="PS51635"/>
    </source>
</evidence>
<keyword evidence="2 4" id="KW-0442">Lipid degradation</keyword>
<dbReference type="InterPro" id="IPR002641">
    <property type="entry name" value="PNPLA_dom"/>
</dbReference>
<dbReference type="GO" id="GO:0016042">
    <property type="term" value="P:lipid catabolic process"/>
    <property type="evidence" value="ECO:0007669"/>
    <property type="project" value="UniProtKB-UniRule"/>
</dbReference>
<dbReference type="Pfam" id="PF01734">
    <property type="entry name" value="Patatin"/>
    <property type="match status" value="1"/>
</dbReference>
<dbReference type="PROSITE" id="PS51635">
    <property type="entry name" value="PNPLA"/>
    <property type="match status" value="1"/>
</dbReference>
<feature type="short sequence motif" description="DGA/G" evidence="4">
    <location>
        <begin position="154"/>
        <end position="156"/>
    </location>
</feature>
<dbReference type="AlphaFoldDB" id="A0A3M7LCD9"/>
<feature type="domain" description="PNPLA" evidence="5">
    <location>
        <begin position="8"/>
        <end position="167"/>
    </location>
</feature>
<accession>A0A3M7LCD9</accession>
<dbReference type="CDD" id="cd07205">
    <property type="entry name" value="Pat_PNPLA6_PNPLA7_NTE1_like"/>
    <property type="match status" value="1"/>
</dbReference>
<name>A0A3M7LCD9_9FLAO</name>
<dbReference type="EMBL" id="QWIV01000013">
    <property type="protein sequence ID" value="RMZ59660.1"/>
    <property type="molecule type" value="Genomic_DNA"/>
</dbReference>
<dbReference type="InterPro" id="IPR050301">
    <property type="entry name" value="NTE"/>
</dbReference>
<dbReference type="RefSeq" id="WP_122546783.1">
    <property type="nucleotide sequence ID" value="NZ_QWIV01000013.1"/>
</dbReference>
<feature type="active site" description="Proton acceptor" evidence="4">
    <location>
        <position position="154"/>
    </location>
</feature>
<keyword evidence="7" id="KW-1185">Reference proteome</keyword>
<dbReference type="PANTHER" id="PTHR14226:SF29">
    <property type="entry name" value="NEUROPATHY TARGET ESTERASE SWS"/>
    <property type="match status" value="1"/>
</dbReference>
<keyword evidence="3 4" id="KW-0443">Lipid metabolism</keyword>
<dbReference type="Proteomes" id="UP000267524">
    <property type="component" value="Unassembled WGS sequence"/>
</dbReference>
<evidence type="ECO:0000313" key="7">
    <source>
        <dbReference type="Proteomes" id="UP000267524"/>
    </source>
</evidence>
<dbReference type="InterPro" id="IPR016035">
    <property type="entry name" value="Acyl_Trfase/lysoPLipase"/>
</dbReference>